<protein>
    <submittedName>
        <fullName evidence="2">Uncharacterized protein</fullName>
    </submittedName>
</protein>
<dbReference type="KEGG" id="ccp:CHC_T00006282001"/>
<dbReference type="GeneID" id="17325681"/>
<dbReference type="RefSeq" id="XP_005717963.1">
    <property type="nucleotide sequence ID" value="XM_005717906.1"/>
</dbReference>
<proteinExistence type="predicted"/>
<organism evidence="2 3">
    <name type="scientific">Chondrus crispus</name>
    <name type="common">Carrageen Irish moss</name>
    <name type="synonym">Polymorpha crispa</name>
    <dbReference type="NCBI Taxonomy" id="2769"/>
    <lineage>
        <taxon>Eukaryota</taxon>
        <taxon>Rhodophyta</taxon>
        <taxon>Florideophyceae</taxon>
        <taxon>Rhodymeniophycidae</taxon>
        <taxon>Gigartinales</taxon>
        <taxon>Gigartinaceae</taxon>
        <taxon>Chondrus</taxon>
    </lineage>
</organism>
<keyword evidence="3" id="KW-1185">Reference proteome</keyword>
<gene>
    <name evidence="2" type="ORF">CHC_T00006282001</name>
</gene>
<feature type="compositionally biased region" description="Basic and acidic residues" evidence="1">
    <location>
        <begin position="1"/>
        <end position="23"/>
    </location>
</feature>
<evidence type="ECO:0000313" key="2">
    <source>
        <dbReference type="EMBL" id="CDF38094.1"/>
    </source>
</evidence>
<reference evidence="3" key="1">
    <citation type="journal article" date="2013" name="Proc. Natl. Acad. Sci. U.S.A.">
        <title>Genome structure and metabolic features in the red seaweed Chondrus crispus shed light on evolution of the Archaeplastida.</title>
        <authorList>
            <person name="Collen J."/>
            <person name="Porcel B."/>
            <person name="Carre W."/>
            <person name="Ball S.G."/>
            <person name="Chaparro C."/>
            <person name="Tonon T."/>
            <person name="Barbeyron T."/>
            <person name="Michel G."/>
            <person name="Noel B."/>
            <person name="Valentin K."/>
            <person name="Elias M."/>
            <person name="Artiguenave F."/>
            <person name="Arun A."/>
            <person name="Aury J.M."/>
            <person name="Barbosa-Neto J.F."/>
            <person name="Bothwell J.H."/>
            <person name="Bouget F.Y."/>
            <person name="Brillet L."/>
            <person name="Cabello-Hurtado F."/>
            <person name="Capella-Gutierrez S."/>
            <person name="Charrier B."/>
            <person name="Cladiere L."/>
            <person name="Cock J.M."/>
            <person name="Coelho S.M."/>
            <person name="Colleoni C."/>
            <person name="Czjzek M."/>
            <person name="Da Silva C."/>
            <person name="Delage L."/>
            <person name="Denoeud F."/>
            <person name="Deschamps P."/>
            <person name="Dittami S.M."/>
            <person name="Gabaldon T."/>
            <person name="Gachon C.M."/>
            <person name="Groisillier A."/>
            <person name="Herve C."/>
            <person name="Jabbari K."/>
            <person name="Katinka M."/>
            <person name="Kloareg B."/>
            <person name="Kowalczyk N."/>
            <person name="Labadie K."/>
            <person name="Leblanc C."/>
            <person name="Lopez P.J."/>
            <person name="McLachlan D.H."/>
            <person name="Meslet-Cladiere L."/>
            <person name="Moustafa A."/>
            <person name="Nehr Z."/>
            <person name="Nyvall Collen P."/>
            <person name="Panaud O."/>
            <person name="Partensky F."/>
            <person name="Poulain J."/>
            <person name="Rensing S.A."/>
            <person name="Rousvoal S."/>
            <person name="Samson G."/>
            <person name="Symeonidi A."/>
            <person name="Weissenbach J."/>
            <person name="Zambounis A."/>
            <person name="Wincker P."/>
            <person name="Boyen C."/>
        </authorList>
    </citation>
    <scope>NUCLEOTIDE SEQUENCE [LARGE SCALE GENOMIC DNA]</scope>
    <source>
        <strain evidence="3">cv. Stackhouse</strain>
    </source>
</reference>
<feature type="region of interest" description="Disordered" evidence="1">
    <location>
        <begin position="1"/>
        <end position="48"/>
    </location>
</feature>
<dbReference type="EMBL" id="HG001898">
    <property type="protein sequence ID" value="CDF38094.1"/>
    <property type="molecule type" value="Genomic_DNA"/>
</dbReference>
<name>R7QJ31_CHOCR</name>
<dbReference type="Proteomes" id="UP000012073">
    <property type="component" value="Unassembled WGS sequence"/>
</dbReference>
<accession>R7QJ31</accession>
<evidence type="ECO:0000256" key="1">
    <source>
        <dbReference type="SAM" id="MobiDB-lite"/>
    </source>
</evidence>
<feature type="region of interest" description="Disordered" evidence="1">
    <location>
        <begin position="167"/>
        <end position="223"/>
    </location>
</feature>
<dbReference type="Gramene" id="CDF38094">
    <property type="protein sequence ID" value="CDF38094"/>
    <property type="gene ID" value="CHC_T00006282001"/>
</dbReference>
<sequence>MVTKKESEAVENGHDLSQDKDNDWDSDADGSQSEADSENESSRQGEIIYEDVQLEELSHPLLRSALEDANNELWLVRLPRHSALRAGIEGTEVHVAEALTEESPSTHDRRAGVAKGNYVYREQAMVDNDMRPVFVATDEAGRPAMRVGRPFARSISITFDVSLNSLTANKQPPRRYPSTPKGQKRRYFPIGSSKGNTGRPPAVLSSAISKSMHSPRRESKQRL</sequence>
<dbReference type="AlphaFoldDB" id="R7QJ31"/>
<evidence type="ECO:0000313" key="3">
    <source>
        <dbReference type="Proteomes" id="UP000012073"/>
    </source>
</evidence>